<dbReference type="EMBL" id="BARS01042313">
    <property type="protein sequence ID" value="GAG41051.1"/>
    <property type="molecule type" value="Genomic_DNA"/>
</dbReference>
<feature type="transmembrane region" description="Helical" evidence="1">
    <location>
        <begin position="190"/>
        <end position="207"/>
    </location>
</feature>
<dbReference type="InterPro" id="IPR001036">
    <property type="entry name" value="Acrflvin-R"/>
</dbReference>
<keyword evidence="1" id="KW-0812">Transmembrane</keyword>
<name>X0YWT7_9ZZZZ</name>
<accession>X0YWT7</accession>
<feature type="transmembrane region" description="Helical" evidence="1">
    <location>
        <begin position="213"/>
        <end position="234"/>
    </location>
</feature>
<keyword evidence="1" id="KW-1133">Transmembrane helix</keyword>
<protein>
    <submittedName>
        <fullName evidence="2">Uncharacterized protein</fullName>
    </submittedName>
</protein>
<dbReference type="InterPro" id="IPR027463">
    <property type="entry name" value="AcrB_DN_DC_subdom"/>
</dbReference>
<dbReference type="Gene3D" id="3.30.70.1440">
    <property type="entry name" value="Multidrug efflux transporter AcrB pore domain"/>
    <property type="match status" value="1"/>
</dbReference>
<evidence type="ECO:0000256" key="1">
    <source>
        <dbReference type="SAM" id="Phobius"/>
    </source>
</evidence>
<dbReference type="SUPFAM" id="SSF82714">
    <property type="entry name" value="Multidrug efflux transporter AcrB TolC docking domain, DN and DC subdomains"/>
    <property type="match status" value="1"/>
</dbReference>
<gene>
    <name evidence="2" type="ORF">S01H1_64214</name>
</gene>
<reference evidence="2" key="1">
    <citation type="journal article" date="2014" name="Front. Microbiol.">
        <title>High frequency of phylogenetically diverse reductive dehalogenase-homologous genes in deep subseafloor sedimentary metagenomes.</title>
        <authorList>
            <person name="Kawai M."/>
            <person name="Futagami T."/>
            <person name="Toyoda A."/>
            <person name="Takaki Y."/>
            <person name="Nishi S."/>
            <person name="Hori S."/>
            <person name="Arai W."/>
            <person name="Tsubouchi T."/>
            <person name="Morono Y."/>
            <person name="Uchiyama I."/>
            <person name="Ito T."/>
            <person name="Fujiyama A."/>
            <person name="Inagaki F."/>
            <person name="Takami H."/>
        </authorList>
    </citation>
    <scope>NUCLEOTIDE SEQUENCE</scope>
    <source>
        <strain evidence="2">Expedition CK06-06</strain>
    </source>
</reference>
<organism evidence="2">
    <name type="scientific">marine sediment metagenome</name>
    <dbReference type="NCBI Taxonomy" id="412755"/>
    <lineage>
        <taxon>unclassified sequences</taxon>
        <taxon>metagenomes</taxon>
        <taxon>ecological metagenomes</taxon>
    </lineage>
</organism>
<dbReference type="GO" id="GO:0005886">
    <property type="term" value="C:plasma membrane"/>
    <property type="evidence" value="ECO:0007669"/>
    <property type="project" value="TreeGrafter"/>
</dbReference>
<comment type="caution">
    <text evidence="2">The sequence shown here is derived from an EMBL/GenBank/DDBJ whole genome shotgun (WGS) entry which is preliminary data.</text>
</comment>
<dbReference type="PANTHER" id="PTHR32063:SF19">
    <property type="entry name" value="CATION EFFLUX SYSTEM PROTEIN CUSA"/>
    <property type="match status" value="1"/>
</dbReference>
<dbReference type="Pfam" id="PF00873">
    <property type="entry name" value="ACR_tran"/>
    <property type="match status" value="1"/>
</dbReference>
<evidence type="ECO:0000313" key="2">
    <source>
        <dbReference type="EMBL" id="GAG41051.1"/>
    </source>
</evidence>
<feature type="non-terminal residue" evidence="2">
    <location>
        <position position="1"/>
    </location>
</feature>
<proteinExistence type="predicted"/>
<dbReference type="Gene3D" id="1.20.1640.10">
    <property type="entry name" value="Multidrug efflux transporter AcrB transmembrane domain"/>
    <property type="match status" value="1"/>
</dbReference>
<dbReference type="SUPFAM" id="SSF82866">
    <property type="entry name" value="Multidrug efflux transporter AcrB transmembrane domain"/>
    <property type="match status" value="1"/>
</dbReference>
<dbReference type="PANTHER" id="PTHR32063">
    <property type="match status" value="1"/>
</dbReference>
<feature type="non-terminal residue" evidence="2">
    <location>
        <position position="252"/>
    </location>
</feature>
<keyword evidence="1" id="KW-0472">Membrane</keyword>
<dbReference type="GO" id="GO:0042910">
    <property type="term" value="F:xenobiotic transmembrane transporter activity"/>
    <property type="evidence" value="ECO:0007669"/>
    <property type="project" value="TreeGrafter"/>
</dbReference>
<sequence>VFGPDLEVIQSLGERIEGILSMVDGTRSVFAQRVTGGYFLDIDVDRDQIARYGLTVADVQDVIMTAIGGKRITQTIENQERYSISVRYPRELRDDVDALRRVLVPTPAGAQIPLGQLADIGFSTGPPMLTDEDAQLVGYVFVDVMDRDLGSYVDEARETVAAQLDVPPGYRLEWSGQYEYMLRVRDKLRTVLPLTLGLIFLLLYLNFRSVTETLIVLLSVPFALVGSIWFILALDYNLSVAVWVGMIAIAGV</sequence>
<dbReference type="Gene3D" id="3.30.2090.10">
    <property type="entry name" value="Multidrug efflux transporter AcrB TolC docking domain, DN and DC subdomains"/>
    <property type="match status" value="1"/>
</dbReference>
<dbReference type="AlphaFoldDB" id="X0YWT7"/>